<evidence type="ECO:0000256" key="1">
    <source>
        <dbReference type="ARBA" id="ARBA00022741"/>
    </source>
</evidence>
<accession>A0ABT6Y9J8</accession>
<evidence type="ECO:0000259" key="2">
    <source>
        <dbReference type="Pfam" id="PF01966"/>
    </source>
</evidence>
<evidence type="ECO:0000313" key="4">
    <source>
        <dbReference type="Proteomes" id="UP001236507"/>
    </source>
</evidence>
<dbReference type="CDD" id="cd00077">
    <property type="entry name" value="HDc"/>
    <property type="match status" value="1"/>
</dbReference>
<dbReference type="InterPro" id="IPR006674">
    <property type="entry name" value="HD_domain"/>
</dbReference>
<dbReference type="PANTHER" id="PTHR47545">
    <property type="entry name" value="MULTIFUNCTIONAL CCA PROTEIN"/>
    <property type="match status" value="1"/>
</dbReference>
<dbReference type="Gene3D" id="1.10.3090.10">
    <property type="entry name" value="cca-adding enzyme, domain 2"/>
    <property type="match status" value="1"/>
</dbReference>
<keyword evidence="1" id="KW-0547">Nucleotide-binding</keyword>
<dbReference type="SUPFAM" id="SSF52540">
    <property type="entry name" value="P-loop containing nucleoside triphosphate hydrolases"/>
    <property type="match status" value="1"/>
</dbReference>
<dbReference type="InterPro" id="IPR027417">
    <property type="entry name" value="P-loop_NTPase"/>
</dbReference>
<gene>
    <name evidence="3" type="ORF">QM524_13560</name>
</gene>
<keyword evidence="4" id="KW-1185">Reference proteome</keyword>
<dbReference type="Pfam" id="PF13671">
    <property type="entry name" value="AAA_33"/>
    <property type="match status" value="1"/>
</dbReference>
<dbReference type="InterPro" id="IPR003607">
    <property type="entry name" value="HD/PDEase_dom"/>
</dbReference>
<dbReference type="RefSeq" id="WP_283345015.1">
    <property type="nucleotide sequence ID" value="NZ_JASHIF010000010.1"/>
</dbReference>
<comment type="caution">
    <text evidence="3">The sequence shown here is derived from an EMBL/GenBank/DDBJ whole genome shotgun (WGS) entry which is preliminary data.</text>
</comment>
<dbReference type="Proteomes" id="UP001236507">
    <property type="component" value="Unassembled WGS sequence"/>
</dbReference>
<dbReference type="SUPFAM" id="SSF109604">
    <property type="entry name" value="HD-domain/PDEase-like"/>
    <property type="match status" value="1"/>
</dbReference>
<dbReference type="InterPro" id="IPR050124">
    <property type="entry name" value="tRNA_CCA-adding_enzyme"/>
</dbReference>
<name>A0ABT6Y9J8_9BACT</name>
<dbReference type="EMBL" id="JASHIF010000010">
    <property type="protein sequence ID" value="MDI9860240.1"/>
    <property type="molecule type" value="Genomic_DNA"/>
</dbReference>
<organism evidence="3 4">
    <name type="scientific">Flectobacillus roseus</name>
    <dbReference type="NCBI Taxonomy" id="502259"/>
    <lineage>
        <taxon>Bacteria</taxon>
        <taxon>Pseudomonadati</taxon>
        <taxon>Bacteroidota</taxon>
        <taxon>Cytophagia</taxon>
        <taxon>Cytophagales</taxon>
        <taxon>Flectobacillaceae</taxon>
        <taxon>Flectobacillus</taxon>
    </lineage>
</organism>
<proteinExistence type="predicted"/>
<feature type="domain" description="HD" evidence="2">
    <location>
        <begin position="40"/>
        <end position="140"/>
    </location>
</feature>
<reference evidence="3 4" key="1">
    <citation type="submission" date="2023-05" db="EMBL/GenBank/DDBJ databases">
        <title>Novel species of genus Flectobacillus isolated from stream in China.</title>
        <authorList>
            <person name="Lu H."/>
        </authorList>
    </citation>
    <scope>NUCLEOTIDE SEQUENCE [LARGE SCALE GENOMIC DNA]</scope>
    <source>
        <strain evidence="3 4">KCTC 42575</strain>
    </source>
</reference>
<dbReference type="Pfam" id="PF01966">
    <property type="entry name" value="HD"/>
    <property type="match status" value="1"/>
</dbReference>
<evidence type="ECO:0000313" key="3">
    <source>
        <dbReference type="EMBL" id="MDI9860240.1"/>
    </source>
</evidence>
<dbReference type="PANTHER" id="PTHR47545:SF1">
    <property type="entry name" value="MULTIFUNCTIONAL CCA PROTEIN"/>
    <property type="match status" value="1"/>
</dbReference>
<dbReference type="Gene3D" id="3.40.50.300">
    <property type="entry name" value="P-loop containing nucleotide triphosphate hydrolases"/>
    <property type="match status" value="1"/>
</dbReference>
<sequence>MLTIDNQTWEYLSARYDWVRQMDNVPQDAIHHAEGNVAVHTQMVLEALTSLPEYKELTQTEQSILWYAALMHDIEKRSTTVVDEHGRISSPGHAKKGERTVRQILYQNFVMPFEYREQIAKLVRYHGLPLWIFEKTSPEQTLIKVSLEVDTKLLAMLAKADVLGRICEDQKQFLEKVALFELLCQELECWGTKRVFPSNYSRFEFFRQESLYPDTLLFDESKVKVILMSGIAGTGKDYWIQKNCGDLPVISLDDLRRKLKISPTDTKGNGKVTQLAKEQAKEYLRNQQSFVWNATNITMQMREQLISLFVIYNAFVEIVYLEVPYKTLLQQNLKREAVVPEKVIQRMIEKWEVPNLWEAHEVKYVCK</sequence>
<protein>
    <submittedName>
        <fullName evidence="3">AAA family ATPase</fullName>
    </submittedName>
</protein>